<keyword evidence="2" id="KW-1185">Reference proteome</keyword>
<accession>A0A8J2FRZ5</accession>
<comment type="caution">
    <text evidence="1">The sequence shown here is derived from an EMBL/GenBank/DDBJ whole genome shotgun (WGS) entry which is preliminary data.</text>
</comment>
<organism evidence="1 2">
    <name type="scientific">Candidatus Methylacidithermus pantelleriae</name>
    <dbReference type="NCBI Taxonomy" id="2744239"/>
    <lineage>
        <taxon>Bacteria</taxon>
        <taxon>Pseudomonadati</taxon>
        <taxon>Verrucomicrobiota</taxon>
        <taxon>Methylacidiphilae</taxon>
        <taxon>Methylacidiphilales</taxon>
        <taxon>Methylacidiphilaceae</taxon>
        <taxon>Candidatus Methylacidithermus</taxon>
    </lineage>
</organism>
<name>A0A8J2FRZ5_9BACT</name>
<dbReference type="AlphaFoldDB" id="A0A8J2FRZ5"/>
<evidence type="ECO:0000313" key="2">
    <source>
        <dbReference type="Proteomes" id="UP000663859"/>
    </source>
</evidence>
<dbReference type="Proteomes" id="UP000663859">
    <property type="component" value="Unassembled WGS sequence"/>
</dbReference>
<dbReference type="EMBL" id="CAJNOB010000011">
    <property type="protein sequence ID" value="CAF0695336.1"/>
    <property type="molecule type" value="Genomic_DNA"/>
</dbReference>
<gene>
    <name evidence="1" type="ORF">MPNT_190008</name>
</gene>
<reference evidence="1" key="1">
    <citation type="submission" date="2021-02" db="EMBL/GenBank/DDBJ databases">
        <authorList>
            <person name="Cremers G."/>
            <person name="Picone N."/>
        </authorList>
    </citation>
    <scope>NUCLEOTIDE SEQUENCE</scope>
    <source>
        <strain evidence="1">PQ17</strain>
    </source>
</reference>
<evidence type="ECO:0000313" key="1">
    <source>
        <dbReference type="EMBL" id="CAF0695336.1"/>
    </source>
</evidence>
<sequence length="29" mass="3229">MAPLGNRGRHKAVDVDAWAMRRGVDYKTG</sequence>
<proteinExistence type="predicted"/>
<protein>
    <submittedName>
        <fullName evidence="1">Uncharacterized protein</fullName>
    </submittedName>
</protein>